<evidence type="ECO:0000313" key="3">
    <source>
        <dbReference type="Proteomes" id="UP000294853"/>
    </source>
</evidence>
<dbReference type="KEGG" id="nsn:EXE58_02565"/>
<keyword evidence="3" id="KW-1185">Reference proteome</keyword>
<dbReference type="AlphaFoldDB" id="A0A4P7IFI6"/>
<dbReference type="Proteomes" id="UP000294853">
    <property type="component" value="Chromosome"/>
</dbReference>
<organism evidence="2 3">
    <name type="scientific">Nocardioides seonyuensis</name>
    <dbReference type="NCBI Taxonomy" id="2518371"/>
    <lineage>
        <taxon>Bacteria</taxon>
        <taxon>Bacillati</taxon>
        <taxon>Actinomycetota</taxon>
        <taxon>Actinomycetes</taxon>
        <taxon>Propionibacteriales</taxon>
        <taxon>Nocardioidaceae</taxon>
        <taxon>Nocardioides</taxon>
    </lineage>
</organism>
<evidence type="ECO:0000256" key="1">
    <source>
        <dbReference type="SAM" id="Phobius"/>
    </source>
</evidence>
<sequence length="140" mass="14743">MSSTTVVWIGVALAALIIVLTRLRLRGDAVAGRFPVSPALALAHFVSGILALALWAVYVVSSEDSFLGGALMGIVAIAAWWVTTLCGLLILMRWLPARGRHVTRAVTDSWSDGAGLSILAHGGMLVLVLGFTWAYLTAAV</sequence>
<reference evidence="2 3" key="1">
    <citation type="submission" date="2019-03" db="EMBL/GenBank/DDBJ databases">
        <title>Three New Species of Nocardioides, Nocardioides euryhalodurans sp. nov., Nocardioides seonyuensis sp. nov. and Nocardioides eburneoflavus sp. nov. Iolated from Soil.</title>
        <authorList>
            <person name="Roh S.G."/>
            <person name="Lee C."/>
            <person name="Kim M.-K."/>
            <person name="Kim S.B."/>
        </authorList>
    </citation>
    <scope>NUCLEOTIDE SEQUENCE [LARGE SCALE GENOMIC DNA]</scope>
    <source>
        <strain evidence="2 3">MMS17-SY207-3</strain>
    </source>
</reference>
<dbReference type="RefSeq" id="WP_135266434.1">
    <property type="nucleotide sequence ID" value="NZ_CP038436.1"/>
</dbReference>
<feature type="transmembrane region" description="Helical" evidence="1">
    <location>
        <begin position="6"/>
        <end position="25"/>
    </location>
</feature>
<keyword evidence="1" id="KW-1133">Transmembrane helix</keyword>
<evidence type="ECO:0000313" key="2">
    <source>
        <dbReference type="EMBL" id="QBX54461.1"/>
    </source>
</evidence>
<feature type="transmembrane region" description="Helical" evidence="1">
    <location>
        <begin position="37"/>
        <end position="60"/>
    </location>
</feature>
<gene>
    <name evidence="2" type="ORF">EXE58_02565</name>
</gene>
<feature type="transmembrane region" description="Helical" evidence="1">
    <location>
        <begin position="66"/>
        <end position="92"/>
    </location>
</feature>
<feature type="transmembrane region" description="Helical" evidence="1">
    <location>
        <begin position="113"/>
        <end position="136"/>
    </location>
</feature>
<accession>A0A4P7IFI6</accession>
<keyword evidence="1" id="KW-0812">Transmembrane</keyword>
<proteinExistence type="predicted"/>
<dbReference type="EMBL" id="CP038436">
    <property type="protein sequence ID" value="QBX54461.1"/>
    <property type="molecule type" value="Genomic_DNA"/>
</dbReference>
<name>A0A4P7IFI6_9ACTN</name>
<protein>
    <recommendedName>
        <fullName evidence="4">DUF2269 family protein</fullName>
    </recommendedName>
</protein>
<keyword evidence="1" id="KW-0472">Membrane</keyword>
<evidence type="ECO:0008006" key="4">
    <source>
        <dbReference type="Google" id="ProtNLM"/>
    </source>
</evidence>
<dbReference type="OrthoDB" id="4868296at2"/>